<protein>
    <submittedName>
        <fullName evidence="1">Uncharacterized protein</fullName>
    </submittedName>
</protein>
<feature type="non-terminal residue" evidence="1">
    <location>
        <position position="84"/>
    </location>
</feature>
<comment type="caution">
    <text evidence="1">The sequence shown here is derived from an EMBL/GenBank/DDBJ whole genome shotgun (WGS) entry which is preliminary data.</text>
</comment>
<organism evidence="1 2">
    <name type="scientific">Durusdinium trenchii</name>
    <dbReference type="NCBI Taxonomy" id="1381693"/>
    <lineage>
        <taxon>Eukaryota</taxon>
        <taxon>Sar</taxon>
        <taxon>Alveolata</taxon>
        <taxon>Dinophyceae</taxon>
        <taxon>Suessiales</taxon>
        <taxon>Symbiodiniaceae</taxon>
        <taxon>Durusdinium</taxon>
    </lineage>
</organism>
<keyword evidence="2" id="KW-1185">Reference proteome</keyword>
<accession>A0ABP0N972</accession>
<evidence type="ECO:0000313" key="1">
    <source>
        <dbReference type="EMBL" id="CAK9058805.1"/>
    </source>
</evidence>
<evidence type="ECO:0000313" key="2">
    <source>
        <dbReference type="Proteomes" id="UP001642464"/>
    </source>
</evidence>
<dbReference type="Proteomes" id="UP001642464">
    <property type="component" value="Unassembled WGS sequence"/>
</dbReference>
<proteinExistence type="predicted"/>
<gene>
    <name evidence="1" type="ORF">SCF082_LOCUS31267</name>
</gene>
<sequence>MAPMIAPELKEMAGPGVRVQQVVQFDLPARSREEPFGALEASYEHVSSKLTAARTPAEATRIAALRAKEALVTDLLFTADLQIP</sequence>
<name>A0ABP0N972_9DINO</name>
<reference evidence="1 2" key="1">
    <citation type="submission" date="2024-02" db="EMBL/GenBank/DDBJ databases">
        <authorList>
            <person name="Chen Y."/>
            <person name="Shah S."/>
            <person name="Dougan E. K."/>
            <person name="Thang M."/>
            <person name="Chan C."/>
        </authorList>
    </citation>
    <scope>NUCLEOTIDE SEQUENCE [LARGE SCALE GENOMIC DNA]</scope>
</reference>
<dbReference type="EMBL" id="CAXAMM010026380">
    <property type="protein sequence ID" value="CAK9058805.1"/>
    <property type="molecule type" value="Genomic_DNA"/>
</dbReference>